<name>A0AC61RFF6_9BACT</name>
<evidence type="ECO:0000313" key="1">
    <source>
        <dbReference type="EMBL" id="TGY78031.1"/>
    </source>
</evidence>
<keyword evidence="2" id="KW-1185">Reference proteome</keyword>
<dbReference type="Proteomes" id="UP000306319">
    <property type="component" value="Unassembled WGS sequence"/>
</dbReference>
<accession>A0AC61RFF6</accession>
<keyword evidence="1" id="KW-0378">Hydrolase</keyword>
<sequence>MSDFKIHTLGCGSARPSLRHQPSSTVVNHRGNLFMVDCGEGAQLAFMRQRLSFSRLQHIFLTHLHGDHVFGLPGLIGTLALNGTGGHITIHTFEEGMKQLSAIFDYFCRDTPFDIRFNVIKREEAVILETKSLTVRTVPLNHRVPTVGFIFEEKPKERHIKADMTKFHEVPLTMMRRIKAGEDFVKPDGTVICNAILTTPPSPSLSYAHISDTAYMKDLSQKIGPVDLLFHETTYLEEHKAMAAPRGHSTARQAAMVARDAGAKALLTGHYSSRYNDDTLFQKEAAEIFPNVILNREGLVTNVG</sequence>
<reference evidence="1" key="1">
    <citation type="submission" date="2019-04" db="EMBL/GenBank/DDBJ databases">
        <title>Microbes associate with the intestines of laboratory mice.</title>
        <authorList>
            <person name="Navarre W."/>
            <person name="Wong E."/>
            <person name="Huang K."/>
            <person name="Tropini C."/>
            <person name="Ng K."/>
            <person name="Yu B."/>
        </authorList>
    </citation>
    <scope>NUCLEOTIDE SEQUENCE</scope>
    <source>
        <strain evidence="1">NM04_E33</strain>
    </source>
</reference>
<comment type="caution">
    <text evidence="1">The sequence shown here is derived from an EMBL/GenBank/DDBJ whole genome shotgun (WGS) entry which is preliminary data.</text>
</comment>
<evidence type="ECO:0000313" key="2">
    <source>
        <dbReference type="Proteomes" id="UP000306319"/>
    </source>
</evidence>
<dbReference type="EMBL" id="SRYB01000017">
    <property type="protein sequence ID" value="TGY78031.1"/>
    <property type="molecule type" value="Genomic_DNA"/>
</dbReference>
<proteinExistence type="predicted"/>
<dbReference type="EC" id="3.1.26.11" evidence="1"/>
<protein>
    <submittedName>
        <fullName evidence="1">Ribonuclease Z</fullName>
        <ecNumber evidence="1">3.1.26.11</ecNumber>
    </submittedName>
</protein>
<gene>
    <name evidence="1" type="ORF">E5331_11810</name>
</gene>
<organism evidence="1 2">
    <name type="scientific">Lepagella muris</name>
    <dbReference type="NCBI Taxonomy" id="3032870"/>
    <lineage>
        <taxon>Bacteria</taxon>
        <taxon>Pseudomonadati</taxon>
        <taxon>Bacteroidota</taxon>
        <taxon>Bacteroidia</taxon>
        <taxon>Bacteroidales</taxon>
        <taxon>Muribaculaceae</taxon>
        <taxon>Lepagella</taxon>
    </lineage>
</organism>